<gene>
    <name evidence="1" type="ORF">VHEMI01186</name>
</gene>
<protein>
    <submittedName>
        <fullName evidence="1">Uncharacterized protein</fullName>
    </submittedName>
</protein>
<dbReference type="OrthoDB" id="4521980at2759"/>
<dbReference type="STRING" id="1531966.A0A0A1T6R3"/>
<dbReference type="HOGENOM" id="CLU_118689_1_0_1"/>
<dbReference type="AlphaFoldDB" id="A0A0A1T6R3"/>
<proteinExistence type="predicted"/>
<sequence>MAFEARGDLNEEEWEIYDEDAHPYGPDWQKPMEDPITVPWKITISSNDFNLIEAGFHPRDLGDRWYVKSMPRDKGSHTLVVHFARFWSPAPLYTIAIKEDGENATIESITWEQFEGEDVLTEDWAKREVVHVAREMLECDLPGLEELSRDEWWPKYVEYRNSLTSSIP</sequence>
<dbReference type="EMBL" id="CDHN01000001">
    <property type="protein sequence ID" value="CEJ81034.1"/>
    <property type="molecule type" value="Genomic_DNA"/>
</dbReference>
<evidence type="ECO:0000313" key="2">
    <source>
        <dbReference type="Proteomes" id="UP000039046"/>
    </source>
</evidence>
<reference evidence="1 2" key="1">
    <citation type="journal article" date="2015" name="Genome Announc.">
        <title>Draft Genome Sequence and Gene Annotation of the Entomopathogenic Fungus Verticillium hemipterigenum.</title>
        <authorList>
            <person name="Horn F."/>
            <person name="Habel A."/>
            <person name="Scharf D.H."/>
            <person name="Dworschak J."/>
            <person name="Brakhage A.A."/>
            <person name="Guthke R."/>
            <person name="Hertweck C."/>
            <person name="Linde J."/>
        </authorList>
    </citation>
    <scope>NUCLEOTIDE SEQUENCE [LARGE SCALE GENOMIC DNA]</scope>
</reference>
<organism evidence="1 2">
    <name type="scientific">[Torrubiella] hemipterigena</name>
    <dbReference type="NCBI Taxonomy" id="1531966"/>
    <lineage>
        <taxon>Eukaryota</taxon>
        <taxon>Fungi</taxon>
        <taxon>Dikarya</taxon>
        <taxon>Ascomycota</taxon>
        <taxon>Pezizomycotina</taxon>
        <taxon>Sordariomycetes</taxon>
        <taxon>Hypocreomycetidae</taxon>
        <taxon>Hypocreales</taxon>
        <taxon>Clavicipitaceae</taxon>
        <taxon>Clavicipitaceae incertae sedis</taxon>
        <taxon>'Torrubiella' clade</taxon>
    </lineage>
</organism>
<dbReference type="Proteomes" id="UP000039046">
    <property type="component" value="Unassembled WGS sequence"/>
</dbReference>
<name>A0A0A1T6R3_9HYPO</name>
<keyword evidence="2" id="KW-1185">Reference proteome</keyword>
<evidence type="ECO:0000313" key="1">
    <source>
        <dbReference type="EMBL" id="CEJ81034.1"/>
    </source>
</evidence>
<accession>A0A0A1T6R3</accession>